<evidence type="ECO:0000256" key="1">
    <source>
        <dbReference type="ARBA" id="ARBA00004651"/>
    </source>
</evidence>
<evidence type="ECO:0000256" key="3">
    <source>
        <dbReference type="ARBA" id="ARBA00022692"/>
    </source>
</evidence>
<evidence type="ECO:0000256" key="2">
    <source>
        <dbReference type="ARBA" id="ARBA00022475"/>
    </source>
</evidence>
<keyword evidence="3 6" id="KW-0812">Transmembrane</keyword>
<sequence length="326" mass="34709">MRGAALLRAFRLATLEEFAQTSSEEPGFEEIAARAGTERTTLHRRQLVRHPSTWLMSPSSFPRPRRPRPAGTVRAVEYGEQEQTVKGRIVLHDSLFSTDGGALVPGAYPVAVIGLERLAVFLTVVTVLIAVPRPSVLFVVSRGVTLGRRAAVSTAVGNEAGLLVQVVLVAFGLGELLARSLLVFSILTFAGALYLVYLGVQAWRHRHLLTVQEGTASSAGRPGRVVREGFVVGVSNPKGLLIFGAVLPQFVDASAGNAQVQLLLLGLICVLVALVSDATWGLVAGTARNWLARSPRRLSWIGGASGVVMVGLGISWRSADGISRPL</sequence>
<feature type="transmembrane region" description="Helical" evidence="6">
    <location>
        <begin position="298"/>
        <end position="316"/>
    </location>
</feature>
<comment type="subcellular location">
    <subcellularLocation>
        <location evidence="1">Cell membrane</location>
        <topology evidence="1">Multi-pass membrane protein</topology>
    </subcellularLocation>
</comment>
<keyword evidence="8" id="KW-1185">Reference proteome</keyword>
<evidence type="ECO:0000313" key="8">
    <source>
        <dbReference type="Proteomes" id="UP001589709"/>
    </source>
</evidence>
<dbReference type="EMBL" id="JBHMCY010000012">
    <property type="protein sequence ID" value="MFB9462840.1"/>
    <property type="molecule type" value="Genomic_DNA"/>
</dbReference>
<dbReference type="InterPro" id="IPR001123">
    <property type="entry name" value="LeuE-type"/>
</dbReference>
<feature type="transmembrane region" description="Helical" evidence="6">
    <location>
        <begin position="118"/>
        <end position="140"/>
    </location>
</feature>
<feature type="transmembrane region" description="Helical" evidence="6">
    <location>
        <begin position="180"/>
        <end position="200"/>
    </location>
</feature>
<accession>A0ABV5MXT7</accession>
<feature type="transmembrane region" description="Helical" evidence="6">
    <location>
        <begin position="152"/>
        <end position="174"/>
    </location>
</feature>
<reference evidence="7 8" key="1">
    <citation type="submission" date="2024-09" db="EMBL/GenBank/DDBJ databases">
        <authorList>
            <person name="Sun Q."/>
            <person name="Mori K."/>
        </authorList>
    </citation>
    <scope>NUCLEOTIDE SEQUENCE [LARGE SCALE GENOMIC DNA]</scope>
    <source>
        <strain evidence="7 8">JCM 6917</strain>
    </source>
</reference>
<protein>
    <submittedName>
        <fullName evidence="7">LysE family translocator</fullName>
    </submittedName>
</protein>
<keyword evidence="5 6" id="KW-0472">Membrane</keyword>
<dbReference type="PANTHER" id="PTHR30086:SF20">
    <property type="entry name" value="ARGININE EXPORTER PROTEIN ARGO-RELATED"/>
    <property type="match status" value="1"/>
</dbReference>
<keyword evidence="2" id="KW-1003">Cell membrane</keyword>
<evidence type="ECO:0000256" key="5">
    <source>
        <dbReference type="ARBA" id="ARBA00023136"/>
    </source>
</evidence>
<evidence type="ECO:0000313" key="7">
    <source>
        <dbReference type="EMBL" id="MFB9462840.1"/>
    </source>
</evidence>
<dbReference type="RefSeq" id="WP_381344313.1">
    <property type="nucleotide sequence ID" value="NZ_JBHMCY010000012.1"/>
</dbReference>
<organism evidence="7 8">
    <name type="scientific">Streptomyces cinereospinus</name>
    <dbReference type="NCBI Taxonomy" id="285561"/>
    <lineage>
        <taxon>Bacteria</taxon>
        <taxon>Bacillati</taxon>
        <taxon>Actinomycetota</taxon>
        <taxon>Actinomycetes</taxon>
        <taxon>Kitasatosporales</taxon>
        <taxon>Streptomycetaceae</taxon>
        <taxon>Streptomyces</taxon>
    </lineage>
</organism>
<evidence type="ECO:0000256" key="6">
    <source>
        <dbReference type="SAM" id="Phobius"/>
    </source>
</evidence>
<comment type="caution">
    <text evidence="7">The sequence shown here is derived from an EMBL/GenBank/DDBJ whole genome shotgun (WGS) entry which is preliminary data.</text>
</comment>
<keyword evidence="4 6" id="KW-1133">Transmembrane helix</keyword>
<dbReference type="PANTHER" id="PTHR30086">
    <property type="entry name" value="ARGININE EXPORTER PROTEIN ARGO"/>
    <property type="match status" value="1"/>
</dbReference>
<feature type="transmembrane region" description="Helical" evidence="6">
    <location>
        <begin position="263"/>
        <end position="286"/>
    </location>
</feature>
<evidence type="ECO:0000256" key="4">
    <source>
        <dbReference type="ARBA" id="ARBA00022989"/>
    </source>
</evidence>
<dbReference type="Pfam" id="PF01810">
    <property type="entry name" value="LysE"/>
    <property type="match status" value="1"/>
</dbReference>
<feature type="transmembrane region" description="Helical" evidence="6">
    <location>
        <begin position="230"/>
        <end position="251"/>
    </location>
</feature>
<proteinExistence type="predicted"/>
<gene>
    <name evidence="7" type="ORF">ACFF45_09000</name>
</gene>
<name>A0ABV5MXT7_9ACTN</name>
<dbReference type="Proteomes" id="UP001589709">
    <property type="component" value="Unassembled WGS sequence"/>
</dbReference>